<sequence>MLFNTYCMFNGTHSYLSPALFDRVDPFLPVLRPMLPGGQTVFVARCTMNLLLVAPRSRHVGFLLEAVEAWFVRTMSPELWIAAGVGRQVVQWFEACAVEDPGLLEPAHPERARIDRTLGRLVALGVAEAYDLERRVTAAAEAQAVTSVRRKLD</sequence>
<evidence type="ECO:0000313" key="1">
    <source>
        <dbReference type="EMBL" id="KEO60170.1"/>
    </source>
</evidence>
<reference evidence="1 2" key="1">
    <citation type="journal article" date="2015" name="Antonie Van Leeuwenhoek">
        <title>Thioclava indica sp. nov., isolated from surface seawater of the Indian Ocean.</title>
        <authorList>
            <person name="Liu Y."/>
            <person name="Lai Q."/>
            <person name="Du J."/>
            <person name="Xu H."/>
            <person name="Jiang L."/>
            <person name="Shao Z."/>
        </authorList>
    </citation>
    <scope>NUCLEOTIDE SEQUENCE [LARGE SCALE GENOMIC DNA]</scope>
    <source>
        <strain evidence="1 2">DT23-4</strain>
    </source>
</reference>
<dbReference type="OrthoDB" id="7591734at2"/>
<accession>A0A074JWB6</accession>
<dbReference type="AlphaFoldDB" id="A0A074JWB6"/>
<dbReference type="eggNOG" id="COG0714">
    <property type="taxonomic scope" value="Bacteria"/>
</dbReference>
<proteinExistence type="predicted"/>
<dbReference type="RefSeq" id="WP_038130430.1">
    <property type="nucleotide sequence ID" value="NZ_AUNB01000022.1"/>
</dbReference>
<gene>
    <name evidence="1" type="ORF">DT23_14325</name>
</gene>
<organism evidence="1 2">
    <name type="scientific">Thioclava indica</name>
    <dbReference type="NCBI Taxonomy" id="1353528"/>
    <lineage>
        <taxon>Bacteria</taxon>
        <taxon>Pseudomonadati</taxon>
        <taxon>Pseudomonadota</taxon>
        <taxon>Alphaproteobacteria</taxon>
        <taxon>Rhodobacterales</taxon>
        <taxon>Paracoccaceae</taxon>
        <taxon>Thioclava</taxon>
    </lineage>
</organism>
<dbReference type="EMBL" id="AUNB01000022">
    <property type="protein sequence ID" value="KEO60170.1"/>
    <property type="molecule type" value="Genomic_DNA"/>
</dbReference>
<dbReference type="Proteomes" id="UP000027471">
    <property type="component" value="Unassembled WGS sequence"/>
</dbReference>
<name>A0A074JWB6_9RHOB</name>
<evidence type="ECO:0000313" key="2">
    <source>
        <dbReference type="Proteomes" id="UP000027471"/>
    </source>
</evidence>
<keyword evidence="2" id="KW-1185">Reference proteome</keyword>
<comment type="caution">
    <text evidence="1">The sequence shown here is derived from an EMBL/GenBank/DDBJ whole genome shotgun (WGS) entry which is preliminary data.</text>
</comment>
<protein>
    <submittedName>
        <fullName evidence="1">Uncharacterized protein</fullName>
    </submittedName>
</protein>